<organism evidence="4 5">
    <name type="scientific">Fundulus heteroclitus</name>
    <name type="common">Killifish</name>
    <name type="synonym">Mummichog</name>
    <dbReference type="NCBI Taxonomy" id="8078"/>
    <lineage>
        <taxon>Eukaryota</taxon>
        <taxon>Metazoa</taxon>
        <taxon>Chordata</taxon>
        <taxon>Craniata</taxon>
        <taxon>Vertebrata</taxon>
        <taxon>Euteleostomi</taxon>
        <taxon>Actinopterygii</taxon>
        <taxon>Neopterygii</taxon>
        <taxon>Teleostei</taxon>
        <taxon>Neoteleostei</taxon>
        <taxon>Acanthomorphata</taxon>
        <taxon>Ovalentaria</taxon>
        <taxon>Atherinomorphae</taxon>
        <taxon>Cyprinodontiformes</taxon>
        <taxon>Fundulidae</taxon>
        <taxon>Fundulus</taxon>
    </lineage>
</organism>
<evidence type="ECO:0000313" key="5">
    <source>
        <dbReference type="Proteomes" id="UP000265000"/>
    </source>
</evidence>
<feature type="region of interest" description="Disordered" evidence="3">
    <location>
        <begin position="158"/>
        <end position="199"/>
    </location>
</feature>
<accession>A0A3Q2NZZ1</accession>
<name>A0A3Q2NZZ1_FUNHE</name>
<dbReference type="InterPro" id="IPR027417">
    <property type="entry name" value="P-loop_NTPase"/>
</dbReference>
<dbReference type="Proteomes" id="UP000265000">
    <property type="component" value="Unplaced"/>
</dbReference>
<dbReference type="STRING" id="8078.ENSFHEP00000005196"/>
<dbReference type="GeneTree" id="ENSGT00940000154658"/>
<dbReference type="SUPFAM" id="SSF52540">
    <property type="entry name" value="P-loop containing nucleoside triphosphate hydrolases"/>
    <property type="match status" value="1"/>
</dbReference>
<sequence length="199" mass="21791">MPTAGVDPYARRGIWDLLLKYRQGRTIILSTHHMDEADILGDRIAIISHGKLCCVGSSLYLKNQLGTGYYLTLVKKDPEPSLSSCRNSSSTVVILRHVPAARLVEDLGHELTYVLPYSAAKDGAFVELFKDLDLKLHKLGISSYGVSDTTLEEVRLSPSCLRPNTEGDDCNDSEGDAGTNGHTSSASIRSSRLVRKFPL</sequence>
<dbReference type="Gene3D" id="3.40.50.300">
    <property type="entry name" value="P-loop containing nucleotide triphosphate hydrolases"/>
    <property type="match status" value="1"/>
</dbReference>
<evidence type="ECO:0000256" key="1">
    <source>
        <dbReference type="ARBA" id="ARBA00022448"/>
    </source>
</evidence>
<evidence type="ECO:0000256" key="3">
    <source>
        <dbReference type="SAM" id="MobiDB-lite"/>
    </source>
</evidence>
<feature type="compositionally biased region" description="Acidic residues" evidence="3">
    <location>
        <begin position="166"/>
        <end position="175"/>
    </location>
</feature>
<feature type="compositionally biased region" description="Polar residues" evidence="3">
    <location>
        <begin position="180"/>
        <end position="190"/>
    </location>
</feature>
<dbReference type="GO" id="GO:0016020">
    <property type="term" value="C:membrane"/>
    <property type="evidence" value="ECO:0007669"/>
    <property type="project" value="InterPro"/>
</dbReference>
<protein>
    <recommendedName>
        <fullName evidence="6">ABC transporter domain-containing protein</fullName>
    </recommendedName>
</protein>
<dbReference type="GO" id="GO:0140359">
    <property type="term" value="F:ABC-type transporter activity"/>
    <property type="evidence" value="ECO:0007669"/>
    <property type="project" value="InterPro"/>
</dbReference>
<dbReference type="Ensembl" id="ENSFHET00000007579.1">
    <property type="protein sequence ID" value="ENSFHEP00000005196.1"/>
    <property type="gene ID" value="ENSFHEG00000006168.1"/>
</dbReference>
<keyword evidence="1" id="KW-0813">Transport</keyword>
<evidence type="ECO:0000256" key="2">
    <source>
        <dbReference type="ARBA" id="ARBA00022737"/>
    </source>
</evidence>
<keyword evidence="2" id="KW-0677">Repeat</keyword>
<dbReference type="GO" id="GO:0005319">
    <property type="term" value="F:lipid transporter activity"/>
    <property type="evidence" value="ECO:0007669"/>
    <property type="project" value="TreeGrafter"/>
</dbReference>
<evidence type="ECO:0008006" key="6">
    <source>
        <dbReference type="Google" id="ProtNLM"/>
    </source>
</evidence>
<dbReference type="PANTHER" id="PTHR19229:SF36">
    <property type="entry name" value="ATP-BINDING CASSETTE SUB-FAMILY A MEMBER 2"/>
    <property type="match status" value="1"/>
</dbReference>
<proteinExistence type="predicted"/>
<keyword evidence="5" id="KW-1185">Reference proteome</keyword>
<dbReference type="PANTHER" id="PTHR19229">
    <property type="entry name" value="ATP-BINDING CASSETTE TRANSPORTER SUBFAMILY A ABCA"/>
    <property type="match status" value="1"/>
</dbReference>
<dbReference type="InterPro" id="IPR026082">
    <property type="entry name" value="ABCA"/>
</dbReference>
<reference evidence="4" key="2">
    <citation type="submission" date="2025-09" db="UniProtKB">
        <authorList>
            <consortium name="Ensembl"/>
        </authorList>
    </citation>
    <scope>IDENTIFICATION</scope>
</reference>
<reference evidence="4" key="1">
    <citation type="submission" date="2025-08" db="UniProtKB">
        <authorList>
            <consortium name="Ensembl"/>
        </authorList>
    </citation>
    <scope>IDENTIFICATION</scope>
</reference>
<evidence type="ECO:0000313" key="4">
    <source>
        <dbReference type="Ensembl" id="ENSFHEP00000005196.1"/>
    </source>
</evidence>
<dbReference type="AlphaFoldDB" id="A0A3Q2NZZ1"/>